<comment type="caution">
    <text evidence="1">The sequence shown here is derived from an EMBL/GenBank/DDBJ whole genome shotgun (WGS) entry which is preliminary data.</text>
</comment>
<sequence>MNIDRTTDLKVVEMNAIRRLIRASNQEQMARRRGLIARVRRVEAMSIQLRLESVGKDAFRMVNQLTDDSGHNVDAERRRVRLKLNAQRLEGINQSIQTCLISDGIPEE</sequence>
<protein>
    <submittedName>
        <fullName evidence="1">Uncharacterized protein</fullName>
    </submittedName>
</protein>
<dbReference type="AlphaFoldDB" id="A0A7X9X5F9"/>
<gene>
    <name evidence="1" type="ORF">HHL14_13310</name>
</gene>
<dbReference type="EMBL" id="JABBFZ010000006">
    <property type="protein sequence ID" value="NML31813.1"/>
    <property type="molecule type" value="Genomic_DNA"/>
</dbReference>
<keyword evidence="2" id="KW-1185">Reference proteome</keyword>
<name>A0A7X9X5F9_9BURK</name>
<dbReference type="Proteomes" id="UP000583127">
    <property type="component" value="Unassembled WGS sequence"/>
</dbReference>
<evidence type="ECO:0000313" key="1">
    <source>
        <dbReference type="EMBL" id="NML31813.1"/>
    </source>
</evidence>
<organism evidence="1 2">
    <name type="scientific">Paraburkholderia antibiotica</name>
    <dbReference type="NCBI Taxonomy" id="2728839"/>
    <lineage>
        <taxon>Bacteria</taxon>
        <taxon>Pseudomonadati</taxon>
        <taxon>Pseudomonadota</taxon>
        <taxon>Betaproteobacteria</taxon>
        <taxon>Burkholderiales</taxon>
        <taxon>Burkholderiaceae</taxon>
        <taxon>Paraburkholderia</taxon>
    </lineage>
</organism>
<proteinExistence type="predicted"/>
<accession>A0A7X9X5F9</accession>
<reference evidence="1 2" key="1">
    <citation type="submission" date="2020-04" db="EMBL/GenBank/DDBJ databases">
        <title>Paraburkholderia sp. G-4-1-8 isolated from soil.</title>
        <authorList>
            <person name="Dahal R.H."/>
        </authorList>
    </citation>
    <scope>NUCLEOTIDE SEQUENCE [LARGE SCALE GENOMIC DNA]</scope>
    <source>
        <strain evidence="1 2">G-4-1-8</strain>
    </source>
</reference>
<evidence type="ECO:0000313" key="2">
    <source>
        <dbReference type="Proteomes" id="UP000583127"/>
    </source>
</evidence>
<dbReference type="RefSeq" id="WP_169498070.1">
    <property type="nucleotide sequence ID" value="NZ_JABBFZ010000006.1"/>
</dbReference>